<evidence type="ECO:0000259" key="1">
    <source>
        <dbReference type="Pfam" id="PF12680"/>
    </source>
</evidence>
<gene>
    <name evidence="2" type="ORF">GCM10017577_08070</name>
</gene>
<evidence type="ECO:0000313" key="2">
    <source>
        <dbReference type="EMBL" id="GLL09667.1"/>
    </source>
</evidence>
<dbReference type="EMBL" id="BSFQ01000002">
    <property type="protein sequence ID" value="GLL09667.1"/>
    <property type="molecule type" value="Genomic_DNA"/>
</dbReference>
<dbReference type="SUPFAM" id="SSF54427">
    <property type="entry name" value="NTF2-like"/>
    <property type="match status" value="1"/>
</dbReference>
<sequence>MTQVAPTPAPTTTATAEDSVRIVSDFFDAYRRRDVETMADMCTDNADFSYIPFEVWAKQRVMRGDGKVRTIGKVIWSGLINAFPNLGNDIHSIDGNNNGDVVVACDITGTQQSAWAFIAPQGRSIVAPHLFILHVNPEGLIDSIRAYWDNAYVCRALGHLEVD</sequence>
<proteinExistence type="predicted"/>
<feature type="domain" description="SnoaL-like" evidence="1">
    <location>
        <begin position="23"/>
        <end position="141"/>
    </location>
</feature>
<dbReference type="InterPro" id="IPR037401">
    <property type="entry name" value="SnoaL-like"/>
</dbReference>
<dbReference type="InterPro" id="IPR032710">
    <property type="entry name" value="NTF2-like_dom_sf"/>
</dbReference>
<keyword evidence="3" id="KW-1185">Reference proteome</keyword>
<dbReference type="Pfam" id="PF12680">
    <property type="entry name" value="SnoaL_2"/>
    <property type="match status" value="1"/>
</dbReference>
<comment type="caution">
    <text evidence="2">The sequence shown here is derived from an EMBL/GenBank/DDBJ whole genome shotgun (WGS) entry which is preliminary data.</text>
</comment>
<dbReference type="RefSeq" id="WP_051736682.1">
    <property type="nucleotide sequence ID" value="NZ_BAAAUZ010000013.1"/>
</dbReference>
<dbReference type="Gene3D" id="3.10.450.50">
    <property type="match status" value="1"/>
</dbReference>
<protein>
    <recommendedName>
        <fullName evidence="1">SnoaL-like domain-containing protein</fullName>
    </recommendedName>
</protein>
<accession>A0A9W6KYL3</accession>
<organism evidence="2 3">
    <name type="scientific">Pseudonocardia halophobica</name>
    <dbReference type="NCBI Taxonomy" id="29401"/>
    <lineage>
        <taxon>Bacteria</taxon>
        <taxon>Bacillati</taxon>
        <taxon>Actinomycetota</taxon>
        <taxon>Actinomycetes</taxon>
        <taxon>Pseudonocardiales</taxon>
        <taxon>Pseudonocardiaceae</taxon>
        <taxon>Pseudonocardia</taxon>
    </lineage>
</organism>
<name>A0A9W6KYL3_9PSEU</name>
<reference evidence="2" key="2">
    <citation type="submission" date="2023-01" db="EMBL/GenBank/DDBJ databases">
        <authorList>
            <person name="Sun Q."/>
            <person name="Evtushenko L."/>
        </authorList>
    </citation>
    <scope>NUCLEOTIDE SEQUENCE</scope>
    <source>
        <strain evidence="2">VKM Ac-1069</strain>
    </source>
</reference>
<dbReference type="AlphaFoldDB" id="A0A9W6KYL3"/>
<dbReference type="Proteomes" id="UP001143463">
    <property type="component" value="Unassembled WGS sequence"/>
</dbReference>
<reference evidence="2" key="1">
    <citation type="journal article" date="2014" name="Int. J. Syst. Evol. Microbiol.">
        <title>Complete genome sequence of Corynebacterium casei LMG S-19264T (=DSM 44701T), isolated from a smear-ripened cheese.</title>
        <authorList>
            <consortium name="US DOE Joint Genome Institute (JGI-PGF)"/>
            <person name="Walter F."/>
            <person name="Albersmeier A."/>
            <person name="Kalinowski J."/>
            <person name="Ruckert C."/>
        </authorList>
    </citation>
    <scope>NUCLEOTIDE SEQUENCE</scope>
    <source>
        <strain evidence="2">VKM Ac-1069</strain>
    </source>
</reference>
<evidence type="ECO:0000313" key="3">
    <source>
        <dbReference type="Proteomes" id="UP001143463"/>
    </source>
</evidence>